<protein>
    <submittedName>
        <fullName evidence="5">N-sulphoglucosamine sulphohydrolase</fullName>
    </submittedName>
</protein>
<organism evidence="5 6">
    <name type="scientific">Caerostris extrusa</name>
    <name type="common">Bark spider</name>
    <name type="synonym">Caerostris bankana</name>
    <dbReference type="NCBI Taxonomy" id="172846"/>
    <lineage>
        <taxon>Eukaryota</taxon>
        <taxon>Metazoa</taxon>
        <taxon>Ecdysozoa</taxon>
        <taxon>Arthropoda</taxon>
        <taxon>Chelicerata</taxon>
        <taxon>Arachnida</taxon>
        <taxon>Araneae</taxon>
        <taxon>Araneomorphae</taxon>
        <taxon>Entelegynae</taxon>
        <taxon>Araneoidea</taxon>
        <taxon>Araneidae</taxon>
        <taxon>Caerostris</taxon>
    </lineage>
</organism>
<evidence type="ECO:0000256" key="3">
    <source>
        <dbReference type="ARBA" id="ARBA00022801"/>
    </source>
</evidence>
<evidence type="ECO:0000259" key="4">
    <source>
        <dbReference type="Pfam" id="PF00884"/>
    </source>
</evidence>
<evidence type="ECO:0000313" key="6">
    <source>
        <dbReference type="Proteomes" id="UP001054945"/>
    </source>
</evidence>
<dbReference type="PROSITE" id="PS00523">
    <property type="entry name" value="SULFATASE_1"/>
    <property type="match status" value="1"/>
</dbReference>
<dbReference type="AlphaFoldDB" id="A0AAV4SMH9"/>
<dbReference type="InterPro" id="IPR017850">
    <property type="entry name" value="Alkaline_phosphatase_core_sf"/>
</dbReference>
<accession>A0AAV4SMH9</accession>
<evidence type="ECO:0000256" key="2">
    <source>
        <dbReference type="ARBA" id="ARBA00008779"/>
    </source>
</evidence>
<dbReference type="InterPro" id="IPR024607">
    <property type="entry name" value="Sulfatase_CS"/>
</dbReference>
<dbReference type="SUPFAM" id="SSF53649">
    <property type="entry name" value="Alkaline phosphatase-like"/>
    <property type="match status" value="1"/>
</dbReference>
<comment type="similarity">
    <text evidence="2">Belongs to the sulfatase family.</text>
</comment>
<feature type="domain" description="Sulfatase N-terminal" evidence="4">
    <location>
        <begin position="12"/>
        <end position="107"/>
    </location>
</feature>
<keyword evidence="3" id="KW-0378">Hydrolase</keyword>
<comment type="cofactor">
    <cofactor evidence="1">
        <name>Ca(2+)</name>
        <dbReference type="ChEBI" id="CHEBI:29108"/>
    </cofactor>
</comment>
<dbReference type="Proteomes" id="UP001054945">
    <property type="component" value="Unassembled WGS sequence"/>
</dbReference>
<dbReference type="PANTHER" id="PTHR43751:SF3">
    <property type="entry name" value="SULFATASE N-TERMINAL DOMAIN-CONTAINING PROTEIN"/>
    <property type="match status" value="1"/>
</dbReference>
<dbReference type="Pfam" id="PF00884">
    <property type="entry name" value="Sulfatase"/>
    <property type="match status" value="1"/>
</dbReference>
<dbReference type="GO" id="GO:0016787">
    <property type="term" value="F:hydrolase activity"/>
    <property type="evidence" value="ECO:0007669"/>
    <property type="project" value="UniProtKB-KW"/>
</dbReference>
<dbReference type="InterPro" id="IPR052701">
    <property type="entry name" value="GAG_Ulvan_Degrading_Sulfatases"/>
</dbReference>
<proteinExistence type="inferred from homology"/>
<evidence type="ECO:0000256" key="1">
    <source>
        <dbReference type="ARBA" id="ARBA00001913"/>
    </source>
</evidence>
<evidence type="ECO:0000313" key="5">
    <source>
        <dbReference type="EMBL" id="GIY35194.1"/>
    </source>
</evidence>
<sequence length="118" mass="13050">MGLRAALHEDSKNVLLIVADDGGFETQVYGNPVCKTPHLDKLASKSTIFKNAFTSVSSCSPSRSSILTGLPQHQNGMYGLHQDIHHFNSFDEVKSLSKLMKMKNIYSGIYTFYISSCC</sequence>
<gene>
    <name evidence="5" type="primary">SGSH</name>
    <name evidence="5" type="ORF">CEXT_184561</name>
</gene>
<dbReference type="PANTHER" id="PTHR43751">
    <property type="entry name" value="SULFATASE"/>
    <property type="match status" value="1"/>
</dbReference>
<comment type="caution">
    <text evidence="5">The sequence shown here is derived from an EMBL/GenBank/DDBJ whole genome shotgun (WGS) entry which is preliminary data.</text>
</comment>
<dbReference type="EMBL" id="BPLR01009873">
    <property type="protein sequence ID" value="GIY35194.1"/>
    <property type="molecule type" value="Genomic_DNA"/>
</dbReference>
<name>A0AAV4SMH9_CAEEX</name>
<dbReference type="InterPro" id="IPR000917">
    <property type="entry name" value="Sulfatase_N"/>
</dbReference>
<reference evidence="5 6" key="1">
    <citation type="submission" date="2021-06" db="EMBL/GenBank/DDBJ databases">
        <title>Caerostris extrusa draft genome.</title>
        <authorList>
            <person name="Kono N."/>
            <person name="Arakawa K."/>
        </authorList>
    </citation>
    <scope>NUCLEOTIDE SEQUENCE [LARGE SCALE GENOMIC DNA]</scope>
</reference>
<keyword evidence="6" id="KW-1185">Reference proteome</keyword>
<dbReference type="Gene3D" id="3.40.720.10">
    <property type="entry name" value="Alkaline Phosphatase, subunit A"/>
    <property type="match status" value="1"/>
</dbReference>